<accession>A0ABU2LRY3</accession>
<gene>
    <name evidence="1" type="ORF">RNC47_18660</name>
</gene>
<evidence type="ECO:0000313" key="1">
    <source>
        <dbReference type="EMBL" id="MDT0320362.1"/>
    </source>
</evidence>
<keyword evidence="2" id="KW-1185">Reference proteome</keyword>
<protein>
    <submittedName>
        <fullName evidence="1">PhzF family phenazine biosynthesis protein</fullName>
    </submittedName>
</protein>
<dbReference type="RefSeq" id="WP_311600198.1">
    <property type="nucleotide sequence ID" value="NZ_JAVREM010000023.1"/>
</dbReference>
<dbReference type="Proteomes" id="UP001183420">
    <property type="component" value="Unassembled WGS sequence"/>
</dbReference>
<dbReference type="SUPFAM" id="SSF54506">
    <property type="entry name" value="Diaminopimelate epimerase-like"/>
    <property type="match status" value="1"/>
</dbReference>
<dbReference type="NCBIfam" id="TIGR00654">
    <property type="entry name" value="PhzF_family"/>
    <property type="match status" value="1"/>
</dbReference>
<dbReference type="PANTHER" id="PTHR13774">
    <property type="entry name" value="PHENAZINE BIOSYNTHESIS PROTEIN"/>
    <property type="match status" value="1"/>
</dbReference>
<name>A0ABU2LRY3_9ACTN</name>
<comment type="caution">
    <text evidence="1">The sequence shown here is derived from an EMBL/GenBank/DDBJ whole genome shotgun (WGS) entry which is preliminary data.</text>
</comment>
<dbReference type="InterPro" id="IPR003719">
    <property type="entry name" value="Phenazine_PhzF-like"/>
</dbReference>
<dbReference type="Pfam" id="PF02567">
    <property type="entry name" value="PhzC-PhzF"/>
    <property type="match status" value="1"/>
</dbReference>
<dbReference type="PANTHER" id="PTHR13774:SF32">
    <property type="entry name" value="ANTISENSE-ENHANCING SEQUENCE 1"/>
    <property type="match status" value="1"/>
</dbReference>
<proteinExistence type="predicted"/>
<dbReference type="PIRSF" id="PIRSF016184">
    <property type="entry name" value="PhzC_PhzF"/>
    <property type="match status" value="1"/>
</dbReference>
<organism evidence="1 2">
    <name type="scientific">Streptomyces millisiae</name>
    <dbReference type="NCBI Taxonomy" id="3075542"/>
    <lineage>
        <taxon>Bacteria</taxon>
        <taxon>Bacillati</taxon>
        <taxon>Actinomycetota</taxon>
        <taxon>Actinomycetes</taxon>
        <taxon>Kitasatosporales</taxon>
        <taxon>Streptomycetaceae</taxon>
        <taxon>Streptomyces</taxon>
    </lineage>
</organism>
<evidence type="ECO:0000313" key="2">
    <source>
        <dbReference type="Proteomes" id="UP001183420"/>
    </source>
</evidence>
<dbReference type="EMBL" id="JAVREM010000023">
    <property type="protein sequence ID" value="MDT0320362.1"/>
    <property type="molecule type" value="Genomic_DNA"/>
</dbReference>
<reference evidence="2" key="1">
    <citation type="submission" date="2023-07" db="EMBL/GenBank/DDBJ databases">
        <title>30 novel species of actinomycetes from the DSMZ collection.</title>
        <authorList>
            <person name="Nouioui I."/>
        </authorList>
    </citation>
    <scope>NUCLEOTIDE SEQUENCE [LARGE SCALE GENOMIC DNA]</scope>
    <source>
        <strain evidence="2">DSM 44918</strain>
    </source>
</reference>
<dbReference type="Gene3D" id="3.10.310.10">
    <property type="entry name" value="Diaminopimelate Epimerase, Chain A, domain 1"/>
    <property type="match status" value="2"/>
</dbReference>
<sequence>MASHEFVIADVFTERALSGNQLAVFPDARGLSDADMAALTREFGFSETTFVLPPDDPAHTCRVRIFNPAEEMVFAGHPTVGTAAVLAASGRASSGRLVFEEGIGPVPVEVSGSFARFTVTAPYESPEERPDVPAVAAALSLAPREVVEAWFGGLGNRFCYVRLADRATVDRVVVDVAARRAGLAGAWSSDLYVFAGDDRPYARSFPDTPAIPEDPATGSAVTGLVAALAKGGELAVTVEQGVAMGRPSVIEATAHASGAVSIGGHTVVVGQGTISL</sequence>